<evidence type="ECO:0000313" key="2">
    <source>
        <dbReference type="Proteomes" id="UP000548304"/>
    </source>
</evidence>
<comment type="caution">
    <text evidence="1">The sequence shown here is derived from an EMBL/GenBank/DDBJ whole genome shotgun (WGS) entry which is preliminary data.</text>
</comment>
<organism evidence="1 2">
    <name type="scientific">Actinopolyspora biskrensis</name>
    <dbReference type="NCBI Taxonomy" id="1470178"/>
    <lineage>
        <taxon>Bacteria</taxon>
        <taxon>Bacillati</taxon>
        <taxon>Actinomycetota</taxon>
        <taxon>Actinomycetes</taxon>
        <taxon>Actinopolysporales</taxon>
        <taxon>Actinopolysporaceae</taxon>
        <taxon>Actinopolyspora</taxon>
    </lineage>
</organism>
<reference evidence="1 2" key="1">
    <citation type="submission" date="2020-07" db="EMBL/GenBank/DDBJ databases">
        <title>Genomic Encyclopedia of Type Strains, Phase III (KMG-III): the genomes of soil and plant-associated and newly described type strains.</title>
        <authorList>
            <person name="Whitman W."/>
        </authorList>
    </citation>
    <scope>NUCLEOTIDE SEQUENCE [LARGE SCALE GENOMIC DNA]</scope>
    <source>
        <strain evidence="1 2">CECT 8576</strain>
    </source>
</reference>
<gene>
    <name evidence="1" type="ORF">FHR84_004411</name>
</gene>
<sequence length="43" mass="4496">MSGSEPESLVEAVRVGAAALGGRLELSGTALPRRGDRRFAHAF</sequence>
<keyword evidence="2" id="KW-1185">Reference proteome</keyword>
<protein>
    <submittedName>
        <fullName evidence="1">Uncharacterized protein</fullName>
    </submittedName>
</protein>
<dbReference type="EMBL" id="JACBYW010000012">
    <property type="protein sequence ID" value="NYH81037.1"/>
    <property type="molecule type" value="Genomic_DNA"/>
</dbReference>
<dbReference type="RefSeq" id="WP_281361449.1">
    <property type="nucleotide sequence ID" value="NZ_JACBYW010000012.1"/>
</dbReference>
<proteinExistence type="predicted"/>
<accession>A0A852ZE70</accession>
<evidence type="ECO:0000313" key="1">
    <source>
        <dbReference type="EMBL" id="NYH81037.1"/>
    </source>
</evidence>
<dbReference type="AlphaFoldDB" id="A0A852ZE70"/>
<dbReference type="Proteomes" id="UP000548304">
    <property type="component" value="Unassembled WGS sequence"/>
</dbReference>
<name>A0A852ZE70_9ACTN</name>